<dbReference type="Pfam" id="PF00017">
    <property type="entry name" value="SH2"/>
    <property type="match status" value="1"/>
</dbReference>
<evidence type="ECO:0000259" key="2">
    <source>
        <dbReference type="PROSITE" id="PS50001"/>
    </source>
</evidence>
<dbReference type="WBParaSite" id="ACOC_0000036601-mRNA-1">
    <property type="protein sequence ID" value="ACOC_0000036601-mRNA-1"/>
    <property type="gene ID" value="ACOC_0000036601"/>
</dbReference>
<feature type="domain" description="SH2" evidence="2">
    <location>
        <begin position="1"/>
        <end position="72"/>
    </location>
</feature>
<dbReference type="InterPro" id="IPR000980">
    <property type="entry name" value="SH2"/>
</dbReference>
<sequence length="144" mass="17028">LVRNLLSQSEGAFVVRYSESKRQCLALSVRVPPTHNPACISHYLIVRNQNGYRIKSCDKHFPSLQMLITHHSVMPEKLPVTLTFVQWNASDWTERIDDHLEIDENRNSKFYSSQEHRIEDFVTPKRRSRVYLESYRHSRFIDIA</sequence>
<organism evidence="3">
    <name type="scientific">Angiostrongylus costaricensis</name>
    <name type="common">Nematode worm</name>
    <dbReference type="NCBI Taxonomy" id="334426"/>
    <lineage>
        <taxon>Eukaryota</taxon>
        <taxon>Metazoa</taxon>
        <taxon>Ecdysozoa</taxon>
        <taxon>Nematoda</taxon>
        <taxon>Chromadorea</taxon>
        <taxon>Rhabditida</taxon>
        <taxon>Rhabditina</taxon>
        <taxon>Rhabditomorpha</taxon>
        <taxon>Strongyloidea</taxon>
        <taxon>Metastrongylidae</taxon>
        <taxon>Angiostrongylus</taxon>
    </lineage>
</organism>
<reference evidence="3" key="1">
    <citation type="submission" date="2017-02" db="UniProtKB">
        <authorList>
            <consortium name="WormBaseParasite"/>
        </authorList>
    </citation>
    <scope>IDENTIFICATION</scope>
</reference>
<dbReference type="SUPFAM" id="SSF55550">
    <property type="entry name" value="SH2 domain"/>
    <property type="match status" value="1"/>
</dbReference>
<evidence type="ECO:0000313" key="3">
    <source>
        <dbReference type="WBParaSite" id="ACOC_0000036601-mRNA-1"/>
    </source>
</evidence>
<protein>
    <submittedName>
        <fullName evidence="3">SH2 domain-containing protein</fullName>
    </submittedName>
</protein>
<dbReference type="AlphaFoldDB" id="A0A0R3PA42"/>
<dbReference type="CDD" id="cd00173">
    <property type="entry name" value="SH2"/>
    <property type="match status" value="1"/>
</dbReference>
<accession>A0A0R3PA42</accession>
<name>A0A0R3PA42_ANGCS</name>
<keyword evidence="1" id="KW-0727">SH2 domain</keyword>
<dbReference type="SMART" id="SM00252">
    <property type="entry name" value="SH2"/>
    <property type="match status" value="1"/>
</dbReference>
<evidence type="ECO:0000256" key="1">
    <source>
        <dbReference type="PROSITE-ProRule" id="PRU00191"/>
    </source>
</evidence>
<dbReference type="Gene3D" id="3.30.505.10">
    <property type="entry name" value="SH2 domain"/>
    <property type="match status" value="1"/>
</dbReference>
<dbReference type="PROSITE" id="PS50001">
    <property type="entry name" value="SH2"/>
    <property type="match status" value="1"/>
</dbReference>
<proteinExistence type="predicted"/>
<dbReference type="PANTHER" id="PTHR15832:SF2">
    <property type="entry name" value="SH2 DOMAIN-CONTAINING PROTEIN"/>
    <property type="match status" value="1"/>
</dbReference>
<dbReference type="InterPro" id="IPR036860">
    <property type="entry name" value="SH2_dom_sf"/>
</dbReference>
<dbReference type="PANTHER" id="PTHR15832">
    <property type="entry name" value="SHC (SRC HOMOLOGY DOMAIN C-TERMINAL) ADAPTOR HOMOLOG"/>
    <property type="match status" value="1"/>
</dbReference>